<sequence length="190" mass="21191">MVRDLLKSAAYVTLDDDAARRSLEEDPCNQLKALSDQAKDSALPVVIDEVQRLPELTFALKRIVDQDNRRGHFVLTGSADIFTSGKAYDSLAGRVTTLTLRPFSTAEIYRAAPCRILDAVAADPKNPLPLLPKPRSYDRPEIIDLVVRGGFPEMRQLPDRDRMGRSSNYVDSIIERDVVATASHFPTPKR</sequence>
<dbReference type="PANTHER" id="PTHR43566">
    <property type="entry name" value="CONSERVED PROTEIN"/>
    <property type="match status" value="1"/>
</dbReference>
<proteinExistence type="predicted"/>
<dbReference type="InterPro" id="IPR041682">
    <property type="entry name" value="AAA_14"/>
</dbReference>
<dbReference type="PATRIC" id="fig|1107882.3.peg.5063"/>
<organism evidence="2 3">
    <name type="scientific">Mesorhizobium alhagi CCNWXJ12-2</name>
    <dbReference type="NCBI Taxonomy" id="1107882"/>
    <lineage>
        <taxon>Bacteria</taxon>
        <taxon>Pseudomonadati</taxon>
        <taxon>Pseudomonadota</taxon>
        <taxon>Alphaproteobacteria</taxon>
        <taxon>Hyphomicrobiales</taxon>
        <taxon>Phyllobacteriaceae</taxon>
        <taxon>Allomesorhizobium</taxon>
    </lineage>
</organism>
<accession>H0HYE1</accession>
<feature type="domain" description="AAA" evidence="1">
    <location>
        <begin position="3"/>
        <end position="108"/>
    </location>
</feature>
<dbReference type="EMBL" id="AHAM01000218">
    <property type="protein sequence ID" value="EHK54279.1"/>
    <property type="molecule type" value="Genomic_DNA"/>
</dbReference>
<dbReference type="Pfam" id="PF13173">
    <property type="entry name" value="AAA_14"/>
    <property type="match status" value="1"/>
</dbReference>
<dbReference type="Proteomes" id="UP000003250">
    <property type="component" value="Unassembled WGS sequence"/>
</dbReference>
<evidence type="ECO:0000313" key="2">
    <source>
        <dbReference type="EMBL" id="EHK54279.1"/>
    </source>
</evidence>
<gene>
    <name evidence="2" type="ORF">MAXJ12_26098</name>
</gene>
<keyword evidence="3" id="KW-1185">Reference proteome</keyword>
<evidence type="ECO:0000259" key="1">
    <source>
        <dbReference type="Pfam" id="PF13173"/>
    </source>
</evidence>
<reference evidence="2 3" key="1">
    <citation type="journal article" date="2012" name="J. Bacteriol.">
        <title>Draft Genome Sequence of Mesorhizobium alhagi CCNWXJ12-2T, a Novel Salt-Resistant Species Isolated from the Desert of Northwestern China.</title>
        <authorList>
            <person name="Zhou M."/>
            <person name="Chen W."/>
            <person name="Chen H."/>
            <person name="Wei G."/>
        </authorList>
    </citation>
    <scope>NUCLEOTIDE SEQUENCE [LARGE SCALE GENOMIC DNA]</scope>
    <source>
        <strain evidence="2 3">CCNWXJ12-2</strain>
    </source>
</reference>
<dbReference type="PANTHER" id="PTHR43566:SF2">
    <property type="entry name" value="DUF4143 DOMAIN-CONTAINING PROTEIN"/>
    <property type="match status" value="1"/>
</dbReference>
<evidence type="ECO:0000313" key="3">
    <source>
        <dbReference type="Proteomes" id="UP000003250"/>
    </source>
</evidence>
<protein>
    <submittedName>
        <fullName evidence="2">ATPase, AAA+ superfamily protein</fullName>
    </submittedName>
</protein>
<dbReference type="AlphaFoldDB" id="H0HYE1"/>
<name>H0HYE1_9HYPH</name>